<name>A0A067SK18_GALM3</name>
<dbReference type="InterPro" id="IPR053203">
    <property type="entry name" value="Cisplatin_resist-associated"/>
</dbReference>
<organism evidence="2 3">
    <name type="scientific">Galerina marginata (strain CBS 339.88)</name>
    <dbReference type="NCBI Taxonomy" id="685588"/>
    <lineage>
        <taxon>Eukaryota</taxon>
        <taxon>Fungi</taxon>
        <taxon>Dikarya</taxon>
        <taxon>Basidiomycota</taxon>
        <taxon>Agaricomycotina</taxon>
        <taxon>Agaricomycetes</taxon>
        <taxon>Agaricomycetidae</taxon>
        <taxon>Agaricales</taxon>
        <taxon>Agaricineae</taxon>
        <taxon>Strophariaceae</taxon>
        <taxon>Galerina</taxon>
    </lineage>
</organism>
<protein>
    <submittedName>
        <fullName evidence="2">Uncharacterized protein</fullName>
    </submittedName>
</protein>
<dbReference type="PANTHER" id="PTHR34693">
    <property type="entry name" value="PROTEIN PAR32"/>
    <property type="match status" value="1"/>
</dbReference>
<keyword evidence="3" id="KW-1185">Reference proteome</keyword>
<dbReference type="OrthoDB" id="2537432at2759"/>
<feature type="compositionally biased region" description="Basic and acidic residues" evidence="1">
    <location>
        <begin position="74"/>
        <end position="97"/>
    </location>
</feature>
<evidence type="ECO:0000313" key="2">
    <source>
        <dbReference type="EMBL" id="KDR71295.1"/>
    </source>
</evidence>
<feature type="compositionally biased region" description="Basic and acidic residues" evidence="1">
    <location>
        <begin position="196"/>
        <end position="216"/>
    </location>
</feature>
<feature type="compositionally biased region" description="Low complexity" evidence="1">
    <location>
        <begin position="122"/>
        <end position="138"/>
    </location>
</feature>
<sequence>MTDAERSISRGREGFQSTGRGGLGNIRQASASRDRPAPGTGPDDFSVTRGREPIANPNQIYSTGRGGAGNLRSPSRDPKPRAEIEQAEKDVIREYAAAHEGAVYSSGRGGIGNMNRSRSRDPSATNTTTNPSSHTTHSSVKHSTGRGGAGNILSGDGHHADSIDEAERRGHAHSQEGLHSTGRGGAANITSTPEPAVEHHAHPHHQHGEGDAHTPEYESTGRGGLGNIVRERS</sequence>
<dbReference type="AlphaFoldDB" id="A0A067SK18"/>
<feature type="compositionally biased region" description="Basic and acidic residues" evidence="1">
    <location>
        <begin position="156"/>
        <end position="176"/>
    </location>
</feature>
<reference evidence="3" key="1">
    <citation type="journal article" date="2014" name="Proc. Natl. Acad. Sci. U.S.A.">
        <title>Extensive sampling of basidiomycete genomes demonstrates inadequacy of the white-rot/brown-rot paradigm for wood decay fungi.</title>
        <authorList>
            <person name="Riley R."/>
            <person name="Salamov A.A."/>
            <person name="Brown D.W."/>
            <person name="Nagy L.G."/>
            <person name="Floudas D."/>
            <person name="Held B.W."/>
            <person name="Levasseur A."/>
            <person name="Lombard V."/>
            <person name="Morin E."/>
            <person name="Otillar R."/>
            <person name="Lindquist E.A."/>
            <person name="Sun H."/>
            <person name="LaButti K.M."/>
            <person name="Schmutz J."/>
            <person name="Jabbour D."/>
            <person name="Luo H."/>
            <person name="Baker S.E."/>
            <person name="Pisabarro A.G."/>
            <person name="Walton J.D."/>
            <person name="Blanchette R.A."/>
            <person name="Henrissat B."/>
            <person name="Martin F."/>
            <person name="Cullen D."/>
            <person name="Hibbett D.S."/>
            <person name="Grigoriev I.V."/>
        </authorList>
    </citation>
    <scope>NUCLEOTIDE SEQUENCE [LARGE SCALE GENOMIC DNA]</scope>
    <source>
        <strain evidence="3">CBS 339.88</strain>
    </source>
</reference>
<gene>
    <name evidence="2" type="ORF">GALMADRAFT_254096</name>
</gene>
<accession>A0A067SK18</accession>
<dbReference type="HOGENOM" id="CLU_073637_0_0_1"/>
<dbReference type="Proteomes" id="UP000027222">
    <property type="component" value="Unassembled WGS sequence"/>
</dbReference>
<proteinExistence type="predicted"/>
<evidence type="ECO:0000256" key="1">
    <source>
        <dbReference type="SAM" id="MobiDB-lite"/>
    </source>
</evidence>
<dbReference type="InterPro" id="IPR022024">
    <property type="entry name" value="DUF3602"/>
</dbReference>
<dbReference type="STRING" id="685588.A0A067SK18"/>
<feature type="region of interest" description="Disordered" evidence="1">
    <location>
        <begin position="1"/>
        <end position="233"/>
    </location>
</feature>
<evidence type="ECO:0000313" key="3">
    <source>
        <dbReference type="Proteomes" id="UP000027222"/>
    </source>
</evidence>
<dbReference type="PANTHER" id="PTHR34693:SF1">
    <property type="entry name" value="PROTEIN PAR32"/>
    <property type="match status" value="1"/>
</dbReference>
<dbReference type="Pfam" id="PF12223">
    <property type="entry name" value="DUF3602"/>
    <property type="match status" value="2"/>
</dbReference>
<feature type="compositionally biased region" description="Basic and acidic residues" evidence="1">
    <location>
        <begin position="1"/>
        <end position="13"/>
    </location>
</feature>
<dbReference type="EMBL" id="KL142393">
    <property type="protein sequence ID" value="KDR71295.1"/>
    <property type="molecule type" value="Genomic_DNA"/>
</dbReference>